<organism evidence="2 3">
    <name type="scientific">Nocardia rhizosphaerae</name>
    <dbReference type="NCBI Taxonomy" id="1691571"/>
    <lineage>
        <taxon>Bacteria</taxon>
        <taxon>Bacillati</taxon>
        <taxon>Actinomycetota</taxon>
        <taxon>Actinomycetes</taxon>
        <taxon>Mycobacteriales</taxon>
        <taxon>Nocardiaceae</taxon>
        <taxon>Nocardia</taxon>
    </lineage>
</organism>
<sequence length="48" mass="5311">MQGLIVIAVIVAVLVLVGGVIKVASNPGSDIERRDRERVRARERVDER</sequence>
<evidence type="ECO:0000313" key="3">
    <source>
        <dbReference type="Proteomes" id="UP001595767"/>
    </source>
</evidence>
<evidence type="ECO:0000313" key="2">
    <source>
        <dbReference type="EMBL" id="MFC4127030.1"/>
    </source>
</evidence>
<gene>
    <name evidence="2" type="ORF">ACFOW8_19020</name>
</gene>
<name>A0ABV8L8L4_9NOCA</name>
<dbReference type="EMBL" id="JBHSBA010000009">
    <property type="protein sequence ID" value="MFC4127030.1"/>
    <property type="molecule type" value="Genomic_DNA"/>
</dbReference>
<comment type="caution">
    <text evidence="2">The sequence shown here is derived from an EMBL/GenBank/DDBJ whole genome shotgun (WGS) entry which is preliminary data.</text>
</comment>
<dbReference type="RefSeq" id="WP_378552160.1">
    <property type="nucleotide sequence ID" value="NZ_JBHSBA010000009.1"/>
</dbReference>
<keyword evidence="3" id="KW-1185">Reference proteome</keyword>
<evidence type="ECO:0000256" key="1">
    <source>
        <dbReference type="SAM" id="MobiDB-lite"/>
    </source>
</evidence>
<reference evidence="3" key="1">
    <citation type="journal article" date="2019" name="Int. J. Syst. Evol. Microbiol.">
        <title>The Global Catalogue of Microorganisms (GCM) 10K type strain sequencing project: providing services to taxonomists for standard genome sequencing and annotation.</title>
        <authorList>
            <consortium name="The Broad Institute Genomics Platform"/>
            <consortium name="The Broad Institute Genome Sequencing Center for Infectious Disease"/>
            <person name="Wu L."/>
            <person name="Ma J."/>
        </authorList>
    </citation>
    <scope>NUCLEOTIDE SEQUENCE [LARGE SCALE GENOMIC DNA]</scope>
    <source>
        <strain evidence="3">CGMCC 4.7204</strain>
    </source>
</reference>
<protein>
    <submittedName>
        <fullName evidence="2">Uncharacterized protein</fullName>
    </submittedName>
</protein>
<feature type="region of interest" description="Disordered" evidence="1">
    <location>
        <begin position="26"/>
        <end position="48"/>
    </location>
</feature>
<feature type="compositionally biased region" description="Basic and acidic residues" evidence="1">
    <location>
        <begin position="30"/>
        <end position="48"/>
    </location>
</feature>
<accession>A0ABV8L8L4</accession>
<proteinExistence type="predicted"/>
<dbReference type="Proteomes" id="UP001595767">
    <property type="component" value="Unassembled WGS sequence"/>
</dbReference>